<organism evidence="1 2">
    <name type="scientific">Hymenobacter rubripertinctus</name>
    <dbReference type="NCBI Taxonomy" id="2029981"/>
    <lineage>
        <taxon>Bacteria</taxon>
        <taxon>Pseudomonadati</taxon>
        <taxon>Bacteroidota</taxon>
        <taxon>Cytophagia</taxon>
        <taxon>Cytophagales</taxon>
        <taxon>Hymenobacteraceae</taxon>
        <taxon>Hymenobacter</taxon>
    </lineage>
</organism>
<gene>
    <name evidence="1" type="ORF">D0T11_21405</name>
</gene>
<reference evidence="1 2" key="1">
    <citation type="submission" date="2019-01" db="EMBL/GenBank/DDBJ databases">
        <title>Hymenobacter humicola sp. nov., isolated from soils in Antarctica.</title>
        <authorList>
            <person name="Sedlacek I."/>
            <person name="Holochova P."/>
            <person name="Kralova S."/>
            <person name="Pantucek R."/>
            <person name="Stankova E."/>
            <person name="Vrbovska V."/>
            <person name="Kristofova L."/>
            <person name="Svec P."/>
            <person name="Busse H.-J."/>
        </authorList>
    </citation>
    <scope>NUCLEOTIDE SEQUENCE [LARGE SCALE GENOMIC DNA]</scope>
    <source>
        <strain evidence="1 2">CCM 8852</strain>
    </source>
</reference>
<dbReference type="Proteomes" id="UP000284250">
    <property type="component" value="Unassembled WGS sequence"/>
</dbReference>
<protein>
    <submittedName>
        <fullName evidence="1">Uncharacterized protein</fullName>
    </submittedName>
</protein>
<name>A0A418QI36_9BACT</name>
<evidence type="ECO:0000313" key="2">
    <source>
        <dbReference type="Proteomes" id="UP000284250"/>
    </source>
</evidence>
<comment type="caution">
    <text evidence="1">The sequence shown here is derived from an EMBL/GenBank/DDBJ whole genome shotgun (WGS) entry which is preliminary data.</text>
</comment>
<proteinExistence type="predicted"/>
<sequence>MTASPTWRDTAGKLHAAAVNRETGVIIYKLVPGGEHLLATQFCLPCDTLPPALPPLASLHLQQGQVQRTLPVGTQLNQLFQTQPHFWQEWLDWGKPTTYGYELRVGPALTLNDE</sequence>
<accession>A0A418QI36</accession>
<dbReference type="EMBL" id="QYCN01000078">
    <property type="protein sequence ID" value="RIY04822.1"/>
    <property type="molecule type" value="Genomic_DNA"/>
</dbReference>
<keyword evidence="2" id="KW-1185">Reference proteome</keyword>
<dbReference type="AlphaFoldDB" id="A0A418QI36"/>
<evidence type="ECO:0000313" key="1">
    <source>
        <dbReference type="EMBL" id="RIY04822.1"/>
    </source>
</evidence>